<keyword evidence="3" id="KW-1185">Reference proteome</keyword>
<evidence type="ECO:0000313" key="3">
    <source>
        <dbReference type="Proteomes" id="UP000073492"/>
    </source>
</evidence>
<organism evidence="2 3">
    <name type="scientific">Pseudocercospora musae</name>
    <dbReference type="NCBI Taxonomy" id="113226"/>
    <lineage>
        <taxon>Eukaryota</taxon>
        <taxon>Fungi</taxon>
        <taxon>Dikarya</taxon>
        <taxon>Ascomycota</taxon>
        <taxon>Pezizomycotina</taxon>
        <taxon>Dothideomycetes</taxon>
        <taxon>Dothideomycetidae</taxon>
        <taxon>Mycosphaerellales</taxon>
        <taxon>Mycosphaerellaceae</taxon>
        <taxon>Pseudocercospora</taxon>
    </lineage>
</organism>
<comment type="caution">
    <text evidence="2">The sequence shown here is derived from an EMBL/GenBank/DDBJ whole genome shotgun (WGS) entry which is preliminary data.</text>
</comment>
<feature type="region of interest" description="Disordered" evidence="1">
    <location>
        <begin position="1"/>
        <end position="42"/>
    </location>
</feature>
<dbReference type="EMBL" id="LFZO01000111">
    <property type="protein sequence ID" value="KXT13581.1"/>
    <property type="molecule type" value="Genomic_DNA"/>
</dbReference>
<reference evidence="2 3" key="1">
    <citation type="submission" date="2015-07" db="EMBL/GenBank/DDBJ databases">
        <title>Comparative genomics of the Sigatoka disease complex on banana suggests a link between parallel evolutionary changes in Pseudocercospora fijiensis and Pseudocercospora eumusae and increased virulence on the banana host.</title>
        <authorList>
            <person name="Chang T.-C."/>
            <person name="Salvucci A."/>
            <person name="Crous P.W."/>
            <person name="Stergiopoulos I."/>
        </authorList>
    </citation>
    <scope>NUCLEOTIDE SEQUENCE [LARGE SCALE GENOMIC DNA]</scope>
    <source>
        <strain evidence="2 3">CBS 116634</strain>
    </source>
</reference>
<dbReference type="OrthoDB" id="10057496at2759"/>
<proteinExistence type="predicted"/>
<sequence>MANLPPSNPSSYRSKYEHNRPPRPPKAQAFNSRTSLSIPRHPTNVPMSFAPYQWRHDQGYLPPPGSVPIPIIPATMSAPHSIHQIAYQAAPPPPPAAYCFPPGQPVLAAAPPPKPCSSAPTHCSTKPSDPKPPPSDYAPPSLRPGINYLFPSSHTILHIFSKAAPIWHERFHGQNLNFKIFRVATCFTPRNIIERIVTKNKGEGECKGWAVTEVVEAGDGVWRKGTTVLYDGEGKGDLKALGWNEKRGKELPPVWLVVHKKV</sequence>
<evidence type="ECO:0000256" key="1">
    <source>
        <dbReference type="SAM" id="MobiDB-lite"/>
    </source>
</evidence>
<accession>A0A139IFR3</accession>
<dbReference type="Proteomes" id="UP000073492">
    <property type="component" value="Unassembled WGS sequence"/>
</dbReference>
<feature type="compositionally biased region" description="Low complexity" evidence="1">
    <location>
        <begin position="116"/>
        <end position="127"/>
    </location>
</feature>
<protein>
    <submittedName>
        <fullName evidence="2">Uncharacterized protein</fullName>
    </submittedName>
</protein>
<evidence type="ECO:0000313" key="2">
    <source>
        <dbReference type="EMBL" id="KXT13581.1"/>
    </source>
</evidence>
<gene>
    <name evidence="2" type="ORF">AC579_8095</name>
</gene>
<feature type="region of interest" description="Disordered" evidence="1">
    <location>
        <begin position="111"/>
        <end position="138"/>
    </location>
</feature>
<name>A0A139IFR3_9PEZI</name>
<dbReference type="AlphaFoldDB" id="A0A139IFR3"/>